<proteinExistence type="predicted"/>
<dbReference type="RefSeq" id="WP_307477598.1">
    <property type="nucleotide sequence ID" value="NZ_JAUSUB010000022.1"/>
</dbReference>
<organism evidence="1 2">
    <name type="scientific">Cytobacillus purgationiresistens</name>
    <dbReference type="NCBI Taxonomy" id="863449"/>
    <lineage>
        <taxon>Bacteria</taxon>
        <taxon>Bacillati</taxon>
        <taxon>Bacillota</taxon>
        <taxon>Bacilli</taxon>
        <taxon>Bacillales</taxon>
        <taxon>Bacillaceae</taxon>
        <taxon>Cytobacillus</taxon>
    </lineage>
</organism>
<evidence type="ECO:0000313" key="1">
    <source>
        <dbReference type="EMBL" id="MDQ0272312.1"/>
    </source>
</evidence>
<dbReference type="EMBL" id="JAUSUB010000022">
    <property type="protein sequence ID" value="MDQ0272312.1"/>
    <property type="molecule type" value="Genomic_DNA"/>
</dbReference>
<comment type="caution">
    <text evidence="1">The sequence shown here is derived from an EMBL/GenBank/DDBJ whole genome shotgun (WGS) entry which is preliminary data.</text>
</comment>
<dbReference type="PANTHER" id="PTHR30087:SF1">
    <property type="entry name" value="HYPOTHETICAL CYTOSOLIC PROTEIN"/>
    <property type="match status" value="1"/>
</dbReference>
<accession>A0ABU0AM52</accession>
<sequence length="162" mass="17396">MILVSSCLAGEKVRYDGTDCLQGLIGKWVSEDKARSICPELMGGFSTPRDPAEIRGGDGYDVLNGEAQVFDYSGNNVTDLYMKGANATLDMAKKMNATIIVLKENSPSCGSSHIYNGAFTGAKMVGVGVTTALLRRNGIRVISEEEIQKELVTNSCSKDFSL</sequence>
<name>A0ABU0AM52_9BACI</name>
<dbReference type="InterPro" id="IPR007553">
    <property type="entry name" value="2-thiour_desulf"/>
</dbReference>
<gene>
    <name evidence="1" type="ORF">J2S17_004204</name>
</gene>
<keyword evidence="2" id="KW-1185">Reference proteome</keyword>
<dbReference type="Proteomes" id="UP001238088">
    <property type="component" value="Unassembled WGS sequence"/>
</dbReference>
<protein>
    <submittedName>
        <fullName evidence="1">Uncharacterized protein YbbK (DUF523 family)</fullName>
    </submittedName>
</protein>
<reference evidence="1 2" key="1">
    <citation type="submission" date="2023-07" db="EMBL/GenBank/DDBJ databases">
        <title>Genomic Encyclopedia of Type Strains, Phase IV (KMG-IV): sequencing the most valuable type-strain genomes for metagenomic binning, comparative biology and taxonomic classification.</title>
        <authorList>
            <person name="Goeker M."/>
        </authorList>
    </citation>
    <scope>NUCLEOTIDE SEQUENCE [LARGE SCALE GENOMIC DNA]</scope>
    <source>
        <strain evidence="1 2">DSM 23494</strain>
    </source>
</reference>
<dbReference type="PANTHER" id="PTHR30087">
    <property type="entry name" value="INNER MEMBRANE PROTEIN"/>
    <property type="match status" value="1"/>
</dbReference>
<dbReference type="Pfam" id="PF04463">
    <property type="entry name" value="2-thiour_desulf"/>
    <property type="match status" value="1"/>
</dbReference>
<evidence type="ECO:0000313" key="2">
    <source>
        <dbReference type="Proteomes" id="UP001238088"/>
    </source>
</evidence>